<dbReference type="EMBL" id="WUYX01000026">
    <property type="protein sequence ID" value="MXV61821.1"/>
    <property type="molecule type" value="Genomic_DNA"/>
</dbReference>
<evidence type="ECO:0000313" key="5">
    <source>
        <dbReference type="Proteomes" id="UP000434101"/>
    </source>
</evidence>
<keyword evidence="3" id="KW-1133">Transmembrane helix</keyword>
<dbReference type="AlphaFoldDB" id="A0A6B0VIZ0"/>
<comment type="caution">
    <text evidence="4">The sequence shown here is derived from an EMBL/GenBank/DDBJ whole genome shotgun (WGS) entry which is preliminary data.</text>
</comment>
<reference evidence="4 5" key="1">
    <citation type="submission" date="2020-01" db="EMBL/GenBank/DDBJ databases">
        <title>Natronorubrum sp. JWXQ-INN 674 isolated from Inner Mongolia Autonomous Region of China.</title>
        <authorList>
            <person name="Xue Q."/>
        </authorList>
    </citation>
    <scope>NUCLEOTIDE SEQUENCE [LARGE SCALE GENOMIC DNA]</scope>
    <source>
        <strain evidence="4 5">JWXQ-INN-674</strain>
    </source>
</reference>
<keyword evidence="3" id="KW-0472">Membrane</keyword>
<dbReference type="Proteomes" id="UP000434101">
    <property type="component" value="Unassembled WGS sequence"/>
</dbReference>
<accession>A0A6B0VIZ0</accession>
<dbReference type="RefSeq" id="WP_160064041.1">
    <property type="nucleotide sequence ID" value="NZ_WUYX01000026.1"/>
</dbReference>
<gene>
    <name evidence="4" type="ORF">GS429_07025</name>
</gene>
<proteinExistence type="predicted"/>
<feature type="compositionally biased region" description="Polar residues" evidence="2">
    <location>
        <begin position="571"/>
        <end position="598"/>
    </location>
</feature>
<organism evidence="4 5">
    <name type="scientific">Natronorubrum halalkaliphilum</name>
    <dbReference type="NCBI Taxonomy" id="2691917"/>
    <lineage>
        <taxon>Archaea</taxon>
        <taxon>Methanobacteriati</taxon>
        <taxon>Methanobacteriota</taxon>
        <taxon>Stenosarchaea group</taxon>
        <taxon>Halobacteria</taxon>
        <taxon>Halobacteriales</taxon>
        <taxon>Natrialbaceae</taxon>
        <taxon>Natronorubrum</taxon>
    </lineage>
</organism>
<keyword evidence="5" id="KW-1185">Reference proteome</keyword>
<feature type="region of interest" description="Disordered" evidence="2">
    <location>
        <begin position="570"/>
        <end position="598"/>
    </location>
</feature>
<sequence>MTTGVGRTIVLALLLCCLPLTVMGGAGAVPATGATGDNERALGSVAFQQDAADGNETVRHQNPDEYSGDGDQEELERWLSGWLSEQLEGGAVELSEGEYDMASEYVDDEYSDRLAQYVEVSGGGDGGGGDGDGGGLSQQAQAFEEAQAEQQRVANAAATYNETRTEYREAREAGDAEEARELARELETLAQDLDDATQNALVQYDALSEDADIDLSEARAAIETTNQDVQTEQADIRDAEFVETEMTLEAANEEISFTDPLVGTGELRTANGTPITNEEIDLEVGNQTIQTETDATGSFDLEYRPIAVPLSAESVSVQYVPGNQTDYLGSETSVPVSIEQTEPPLEVASVSPEPVAYNDTVTVEAGLVADDGTTHNVSTAVSIGGVSLGTLDFDERTFDENATVPADVPAGEQPLEVALPFGDRAVASIDAETTVTVAETEPELAVGATSSGDQEVTVNGTLAVASGGDIDGVEGESVQIVSSDTVLGTLTTGDGGEFGDTLELPEEMAAGDVQIVAVHDDDGTNLARAEAETTVSFPGGSLLPTWAWLVIALLAAVAAGAGLRWYRAGTDSESVPDSQGDSETPVSATETMEPSVSRSLLSHAGEQLSRGNADEAVRDCYAAVRGTLESQLGAAGSLTHWEFYQRYQDDASAADPEPLRDVTEGYERATFGREGVSEREAETVLERARELCGFEESAGHPSADD</sequence>
<evidence type="ECO:0000256" key="2">
    <source>
        <dbReference type="SAM" id="MobiDB-lite"/>
    </source>
</evidence>
<protein>
    <recommendedName>
        <fullName evidence="6">DUF4129 domain-containing protein</fullName>
    </recommendedName>
</protein>
<name>A0A6B0VIZ0_9EURY</name>
<keyword evidence="1" id="KW-0175">Coiled coil</keyword>
<feature type="coiled-coil region" evidence="1">
    <location>
        <begin position="153"/>
        <end position="235"/>
    </location>
</feature>
<feature type="region of interest" description="Disordered" evidence="2">
    <location>
        <begin position="49"/>
        <end position="71"/>
    </location>
</feature>
<evidence type="ECO:0000313" key="4">
    <source>
        <dbReference type="EMBL" id="MXV61821.1"/>
    </source>
</evidence>
<evidence type="ECO:0008006" key="6">
    <source>
        <dbReference type="Google" id="ProtNLM"/>
    </source>
</evidence>
<evidence type="ECO:0000256" key="1">
    <source>
        <dbReference type="SAM" id="Coils"/>
    </source>
</evidence>
<keyword evidence="3" id="KW-0812">Transmembrane</keyword>
<feature type="transmembrane region" description="Helical" evidence="3">
    <location>
        <begin position="546"/>
        <end position="566"/>
    </location>
</feature>
<evidence type="ECO:0000256" key="3">
    <source>
        <dbReference type="SAM" id="Phobius"/>
    </source>
</evidence>